<name>A0A4C1T990_EUMVA</name>
<protein>
    <submittedName>
        <fullName evidence="1">Uncharacterized protein</fullName>
    </submittedName>
</protein>
<comment type="caution">
    <text evidence="1">The sequence shown here is derived from an EMBL/GenBank/DDBJ whole genome shotgun (WGS) entry which is preliminary data.</text>
</comment>
<gene>
    <name evidence="1" type="ORF">EVAR_79759_1</name>
</gene>
<organism evidence="1 2">
    <name type="scientific">Eumeta variegata</name>
    <name type="common">Bagworm moth</name>
    <name type="synonym">Eumeta japonica</name>
    <dbReference type="NCBI Taxonomy" id="151549"/>
    <lineage>
        <taxon>Eukaryota</taxon>
        <taxon>Metazoa</taxon>
        <taxon>Ecdysozoa</taxon>
        <taxon>Arthropoda</taxon>
        <taxon>Hexapoda</taxon>
        <taxon>Insecta</taxon>
        <taxon>Pterygota</taxon>
        <taxon>Neoptera</taxon>
        <taxon>Endopterygota</taxon>
        <taxon>Lepidoptera</taxon>
        <taxon>Glossata</taxon>
        <taxon>Ditrysia</taxon>
        <taxon>Tineoidea</taxon>
        <taxon>Psychidae</taxon>
        <taxon>Oiketicinae</taxon>
        <taxon>Eumeta</taxon>
    </lineage>
</organism>
<reference evidence="1 2" key="1">
    <citation type="journal article" date="2019" name="Commun. Biol.">
        <title>The bagworm genome reveals a unique fibroin gene that provides high tensile strength.</title>
        <authorList>
            <person name="Kono N."/>
            <person name="Nakamura H."/>
            <person name="Ohtoshi R."/>
            <person name="Tomita M."/>
            <person name="Numata K."/>
            <person name="Arakawa K."/>
        </authorList>
    </citation>
    <scope>NUCLEOTIDE SEQUENCE [LARGE SCALE GENOMIC DNA]</scope>
</reference>
<keyword evidence="2" id="KW-1185">Reference proteome</keyword>
<evidence type="ECO:0000313" key="1">
    <source>
        <dbReference type="EMBL" id="GBP11099.1"/>
    </source>
</evidence>
<dbReference type="Proteomes" id="UP000299102">
    <property type="component" value="Unassembled WGS sequence"/>
</dbReference>
<accession>A0A4C1T990</accession>
<dbReference type="AlphaFoldDB" id="A0A4C1T990"/>
<proteinExistence type="predicted"/>
<sequence>MRSLRPMCGMSRKDRCKNSDVRQRCGLKEDVVTKAERSRYVAVVWPSGKDKKSGLTKQIYRVNVCDVKSRQGSTFSHRSLSLSSHRRLRPLSTLTCARPTWTIQGPSLVKIENLVQQQTVQ</sequence>
<evidence type="ECO:0000313" key="2">
    <source>
        <dbReference type="Proteomes" id="UP000299102"/>
    </source>
</evidence>
<dbReference type="EMBL" id="BGZK01000044">
    <property type="protein sequence ID" value="GBP11099.1"/>
    <property type="molecule type" value="Genomic_DNA"/>
</dbReference>
<dbReference type="OrthoDB" id="425681at2759"/>